<dbReference type="PANTHER" id="PTHR40278:SF1">
    <property type="entry name" value="DNA UTILIZATION PROTEIN HOFN"/>
    <property type="match status" value="1"/>
</dbReference>
<dbReference type="InterPro" id="IPR052534">
    <property type="entry name" value="Extracell_DNA_Util/SecSys_Comp"/>
</dbReference>
<accession>A0ABU1JVE3</accession>
<dbReference type="EMBL" id="JAVDPW010000008">
    <property type="protein sequence ID" value="MDR6292257.1"/>
    <property type="molecule type" value="Genomic_DNA"/>
</dbReference>
<keyword evidence="1" id="KW-0472">Membrane</keyword>
<dbReference type="SUPFAM" id="SSF53067">
    <property type="entry name" value="Actin-like ATPase domain"/>
    <property type="match status" value="1"/>
</dbReference>
<gene>
    <name evidence="2" type="ORF">E9232_004795</name>
</gene>
<reference evidence="2 3" key="1">
    <citation type="submission" date="2023-07" db="EMBL/GenBank/DDBJ databases">
        <title>Sorghum-associated microbial communities from plants grown in Nebraska, USA.</title>
        <authorList>
            <person name="Schachtman D."/>
        </authorList>
    </citation>
    <scope>NUCLEOTIDE SEQUENCE [LARGE SCALE GENOMIC DNA]</scope>
    <source>
        <strain evidence="2 3">584</strain>
    </source>
</reference>
<evidence type="ECO:0000313" key="3">
    <source>
        <dbReference type="Proteomes" id="UP001262410"/>
    </source>
</evidence>
<evidence type="ECO:0000313" key="2">
    <source>
        <dbReference type="EMBL" id="MDR6292257.1"/>
    </source>
</evidence>
<proteinExistence type="predicted"/>
<feature type="transmembrane region" description="Helical" evidence="1">
    <location>
        <begin position="189"/>
        <end position="210"/>
    </location>
</feature>
<protein>
    <submittedName>
        <fullName evidence="2">General secretion pathway protein L</fullName>
    </submittedName>
</protein>
<dbReference type="Proteomes" id="UP001262410">
    <property type="component" value="Unassembled WGS sequence"/>
</dbReference>
<dbReference type="PANTHER" id="PTHR40278">
    <property type="entry name" value="DNA UTILIZATION PROTEIN HOFN"/>
    <property type="match status" value="1"/>
</dbReference>
<dbReference type="InterPro" id="IPR043129">
    <property type="entry name" value="ATPase_NBD"/>
</dbReference>
<keyword evidence="1" id="KW-1133">Transmembrane helix</keyword>
<dbReference type="Pfam" id="PF05137">
    <property type="entry name" value="PilN"/>
    <property type="match status" value="1"/>
</dbReference>
<keyword evidence="1" id="KW-0812">Transmembrane</keyword>
<dbReference type="Gene3D" id="3.30.420.380">
    <property type="match status" value="1"/>
</dbReference>
<dbReference type="RefSeq" id="WP_309798205.1">
    <property type="nucleotide sequence ID" value="NZ_JAVDPW010000008.1"/>
</dbReference>
<evidence type="ECO:0000256" key="1">
    <source>
        <dbReference type="SAM" id="Phobius"/>
    </source>
</evidence>
<organism evidence="2 3">
    <name type="scientific">Inquilinus ginsengisoli</name>
    <dbReference type="NCBI Taxonomy" id="363840"/>
    <lineage>
        <taxon>Bacteria</taxon>
        <taxon>Pseudomonadati</taxon>
        <taxon>Pseudomonadota</taxon>
        <taxon>Alphaproteobacteria</taxon>
        <taxon>Rhodospirillales</taxon>
        <taxon>Rhodospirillaceae</taxon>
        <taxon>Inquilinus</taxon>
    </lineage>
</organism>
<keyword evidence="3" id="KW-1185">Reference proteome</keyword>
<dbReference type="InterPro" id="IPR007813">
    <property type="entry name" value="PilN"/>
</dbReference>
<sequence length="351" mass="37819">MTSRLAKFLRWWGRELAAVVPDRWLRRPAPRRRAILLWRDDGPRLIEARGARMLREAPFDRAMPKPRGAAVILRFPAGDGLRRQIVLPRAAEAALGRVLRFEIDRLTPWPADGVAFGARRLGPVGDGATFAVEISAVPRDRIDAALHALAGTGWTPDVVDLAAEDAAAPPGPDLRRDIDAERRRALRRLGWLCGLGLAAPAAIAGLWLGWTVVAHWSAVSALRDQVATARAATAPISAMQAEIRGLEEADSYLGAQRRTTPYVSALLESISHTVPDTAFLTDLSLEQGTLRLGGFSDDAAGLIPLLAALPQLDAVAFAAPSVRDPERNQDRFAVSATLVPESVAPGPGGRR</sequence>
<comment type="caution">
    <text evidence="2">The sequence shown here is derived from an EMBL/GenBank/DDBJ whole genome shotgun (WGS) entry which is preliminary data.</text>
</comment>
<name>A0ABU1JVE3_9PROT</name>